<gene>
    <name evidence="4" type="ORF">H8S61_16215</name>
</gene>
<dbReference type="GO" id="GO:0016740">
    <property type="term" value="F:transferase activity"/>
    <property type="evidence" value="ECO:0007669"/>
    <property type="project" value="UniProtKB-KW"/>
</dbReference>
<dbReference type="Proteomes" id="UP000622448">
    <property type="component" value="Unassembled WGS sequence"/>
</dbReference>
<comment type="similarity">
    <text evidence="1">Belongs to the bacterial sugar transferase family.</text>
</comment>
<name>A0ABR7BWI2_9ACTN</name>
<evidence type="ECO:0000256" key="1">
    <source>
        <dbReference type="ARBA" id="ARBA00006464"/>
    </source>
</evidence>
<feature type="transmembrane region" description="Helical" evidence="2">
    <location>
        <begin position="59"/>
        <end position="85"/>
    </location>
</feature>
<dbReference type="PANTHER" id="PTHR30576:SF10">
    <property type="entry name" value="SLL5057 PROTEIN"/>
    <property type="match status" value="1"/>
</dbReference>
<evidence type="ECO:0000256" key="2">
    <source>
        <dbReference type="SAM" id="Phobius"/>
    </source>
</evidence>
<keyword evidence="5" id="KW-1185">Reference proteome</keyword>
<keyword evidence="2" id="KW-0472">Membrane</keyword>
<protein>
    <submittedName>
        <fullName evidence="4">Sugar transferase</fullName>
    </submittedName>
</protein>
<comment type="caution">
    <text evidence="4">The sequence shown here is derived from an EMBL/GenBank/DDBJ whole genome shotgun (WGS) entry which is preliminary data.</text>
</comment>
<keyword evidence="2" id="KW-0812">Transmembrane</keyword>
<dbReference type="Pfam" id="PF02397">
    <property type="entry name" value="Bac_transf"/>
    <property type="match status" value="1"/>
</dbReference>
<evidence type="ECO:0000259" key="3">
    <source>
        <dbReference type="Pfam" id="PF02397"/>
    </source>
</evidence>
<sequence length="255" mass="28542">MVTPHISLSLDKRGYVKSSELEASDLAFLAPELTSEAEGPIQAPARAERRLAYRFVKRAFDIAFSLCAIAVLLVPSIVLCVAIRLESPGNPLYSQKRVGRIGRDGQVRTFDMYKFRSMHKDADERLAELADLNEADGPLFKIKDDPRVTRIGRFIRKHSVDELPQFLNCLAGQLSCVGPRPPLPSEVAQYDERAMRRLSVKPGLTGYWQVRGRSDTTFDDMVAMDLAYIEERSFATDLRVIAKTVITMFDGKGAC</sequence>
<proteinExistence type="inferred from homology"/>
<keyword evidence="4" id="KW-0808">Transferase</keyword>
<dbReference type="PANTHER" id="PTHR30576">
    <property type="entry name" value="COLANIC BIOSYNTHESIS UDP-GLUCOSE LIPID CARRIER TRANSFERASE"/>
    <property type="match status" value="1"/>
</dbReference>
<keyword evidence="2" id="KW-1133">Transmembrane helix</keyword>
<accession>A0ABR7BWI2</accession>
<reference evidence="4 5" key="1">
    <citation type="submission" date="2020-08" db="EMBL/GenBank/DDBJ databases">
        <title>Genome public.</title>
        <authorList>
            <person name="Liu C."/>
            <person name="Sun Q."/>
        </authorList>
    </citation>
    <scope>NUCLEOTIDE SEQUENCE [LARGE SCALE GENOMIC DNA]</scope>
    <source>
        <strain evidence="4 5">NSJ-70</strain>
    </source>
</reference>
<organism evidence="4 5">
    <name type="scientific">Eggerthella hominis</name>
    <dbReference type="NCBI Taxonomy" id="2763043"/>
    <lineage>
        <taxon>Bacteria</taxon>
        <taxon>Bacillati</taxon>
        <taxon>Actinomycetota</taxon>
        <taxon>Coriobacteriia</taxon>
        <taxon>Eggerthellales</taxon>
        <taxon>Eggerthellaceae</taxon>
        <taxon>Eggerthella</taxon>
    </lineage>
</organism>
<dbReference type="EMBL" id="JACOOA010000010">
    <property type="protein sequence ID" value="MBC5585730.1"/>
    <property type="molecule type" value="Genomic_DNA"/>
</dbReference>
<dbReference type="InterPro" id="IPR003362">
    <property type="entry name" value="Bact_transf"/>
</dbReference>
<evidence type="ECO:0000313" key="5">
    <source>
        <dbReference type="Proteomes" id="UP000622448"/>
    </source>
</evidence>
<feature type="domain" description="Bacterial sugar transferase" evidence="3">
    <location>
        <begin position="57"/>
        <end position="249"/>
    </location>
</feature>
<evidence type="ECO:0000313" key="4">
    <source>
        <dbReference type="EMBL" id="MBC5585730.1"/>
    </source>
</evidence>